<keyword evidence="2" id="KW-0812">Transmembrane</keyword>
<dbReference type="GO" id="GO:0015079">
    <property type="term" value="F:potassium ion transmembrane transporter activity"/>
    <property type="evidence" value="ECO:0007669"/>
    <property type="project" value="InterPro"/>
</dbReference>
<keyword evidence="2" id="KW-0472">Membrane</keyword>
<feature type="region of interest" description="Disordered" evidence="1">
    <location>
        <begin position="675"/>
        <end position="698"/>
    </location>
</feature>
<feature type="compositionally biased region" description="Polar residues" evidence="1">
    <location>
        <begin position="451"/>
        <end position="472"/>
    </location>
</feature>
<sequence length="773" mass="86398">MGCSGDREKGHLDESQKWDYVTLSDFRASGALTYVSYGWLWMMALVAVAVYGADTFTAVNLLAYDKWSSQIEPSIPLKYSKWIFAACIMFSWALCIFEWVRAIRVIRRGSVAESYMDSVAATLQSMRPKGWKRFLVFAELTKSKKGVDYIALFVYFAFKGAVRIILAEGPRQVVNAITLYSFMQSDLIPTGDHAATADHSSFEQFWINVETLAESNREQAVVLFTMLFTLVIWVISALCLIIAVVLYLVFLWHYIPQKDGRLSNYCRRKIDNRLEKVVGQKVKQALEEQEKQQAQSEAKAARKANQLPTRPQTNRKPTLPQVAAQTPDLGSKSGFGRQRQNTQDRPALPPLRTFTAPEPALRREQTPLSLNATQPPARTHTAPPMAMHRQPSSSELNADRRPHMPYRSDTEASLASNTTYASDASLLGNANDMGYSDSVEYYSTHPRPTFDRSTSYASRPTTSSFDNQSEYANQPYPGRSAIVGSQRSYAWEQDNLDEHLEYERDTTPELLDYPPTRYMSPYSQPVPTHQDGMGYDDSESTILPRQRLQQNFQRSYNPLTGSNNGLSFASRHIPEPESQSFEMQPRRAAPPEPFEQQLPPQQHSASAASEGYVAFNPAFTLAAAAPSITPPERSITNPPEITRPIVAAGPQRSATAPPEAYDGLIDEYRVRPQDDRRQMPGRGAIATPSQRPVAPMRSTSTASYQVYQVPGRSASTAPLQPLHEVPVRSATSVPSQRPVVPIRSATAVPRQPYEVPGRSATAAPSQHYHTQGW</sequence>
<evidence type="ECO:0000313" key="3">
    <source>
        <dbReference type="EMBL" id="KAG9678917.1"/>
    </source>
</evidence>
<organism evidence="3 4">
    <name type="scientific">Aureobasidium melanogenum</name>
    <name type="common">Aureobasidium pullulans var. melanogenum</name>
    <dbReference type="NCBI Taxonomy" id="46634"/>
    <lineage>
        <taxon>Eukaryota</taxon>
        <taxon>Fungi</taxon>
        <taxon>Dikarya</taxon>
        <taxon>Ascomycota</taxon>
        <taxon>Pezizomycotina</taxon>
        <taxon>Dothideomycetes</taxon>
        <taxon>Dothideomycetidae</taxon>
        <taxon>Dothideales</taxon>
        <taxon>Saccotheciaceae</taxon>
        <taxon>Aureobasidium</taxon>
    </lineage>
</organism>
<feature type="region of interest" description="Disordered" evidence="1">
    <location>
        <begin position="446"/>
        <end position="480"/>
    </location>
</feature>
<feature type="region of interest" description="Disordered" evidence="1">
    <location>
        <begin position="576"/>
        <end position="608"/>
    </location>
</feature>
<feature type="compositionally biased region" description="Polar residues" evidence="1">
    <location>
        <begin position="306"/>
        <end position="316"/>
    </location>
</feature>
<feature type="compositionally biased region" description="Polar residues" evidence="1">
    <location>
        <begin position="762"/>
        <end position="773"/>
    </location>
</feature>
<feature type="transmembrane region" description="Helical" evidence="2">
    <location>
        <begin position="39"/>
        <end position="62"/>
    </location>
</feature>
<evidence type="ECO:0000256" key="2">
    <source>
        <dbReference type="SAM" id="Phobius"/>
    </source>
</evidence>
<gene>
    <name evidence="3" type="ORF">KCU76_g15451</name>
</gene>
<feature type="transmembrane region" description="Helical" evidence="2">
    <location>
        <begin position="221"/>
        <end position="254"/>
    </location>
</feature>
<feature type="transmembrane region" description="Helical" evidence="2">
    <location>
        <begin position="82"/>
        <end position="100"/>
    </location>
</feature>
<evidence type="ECO:0000256" key="1">
    <source>
        <dbReference type="SAM" id="MobiDB-lite"/>
    </source>
</evidence>
<comment type="caution">
    <text evidence="3">The sequence shown here is derived from an EMBL/GenBank/DDBJ whole genome shotgun (WGS) entry which is preliminary data.</text>
</comment>
<feature type="non-terminal residue" evidence="3">
    <location>
        <position position="773"/>
    </location>
</feature>
<dbReference type="PANTHER" id="PTHR36424">
    <property type="entry name" value="PHEROMONE-REGULATED MEMBRANE PROTEIN 6"/>
    <property type="match status" value="1"/>
</dbReference>
<feature type="compositionally biased region" description="Basic and acidic residues" evidence="1">
    <location>
        <begin position="397"/>
        <end position="410"/>
    </location>
</feature>
<dbReference type="EMBL" id="JAHFXF010001014">
    <property type="protein sequence ID" value="KAG9678917.1"/>
    <property type="molecule type" value="Genomic_DNA"/>
</dbReference>
<protein>
    <recommendedName>
        <fullName evidence="5">Pheromone-regulated membrane protein 6</fullName>
    </recommendedName>
</protein>
<proteinExistence type="predicted"/>
<dbReference type="GO" id="GO:0005886">
    <property type="term" value="C:plasma membrane"/>
    <property type="evidence" value="ECO:0007669"/>
    <property type="project" value="InterPro"/>
</dbReference>
<name>A0A9P8E3R4_AURME</name>
<dbReference type="OrthoDB" id="436496at2759"/>
<feature type="region of interest" description="Disordered" evidence="1">
    <location>
        <begin position="508"/>
        <end position="539"/>
    </location>
</feature>
<accession>A0A9P8E3R4</accession>
<reference evidence="3" key="1">
    <citation type="journal article" date="2021" name="J Fungi (Basel)">
        <title>Virulence traits and population genomics of the black yeast Aureobasidium melanogenum.</title>
        <authorList>
            <person name="Cernosa A."/>
            <person name="Sun X."/>
            <person name="Gostincar C."/>
            <person name="Fang C."/>
            <person name="Gunde-Cimerman N."/>
            <person name="Song Z."/>
        </authorList>
    </citation>
    <scope>NUCLEOTIDE SEQUENCE</scope>
    <source>
        <strain evidence="3">EXF-9911</strain>
    </source>
</reference>
<keyword evidence="2" id="KW-1133">Transmembrane helix</keyword>
<reference evidence="3" key="2">
    <citation type="submission" date="2021-08" db="EMBL/GenBank/DDBJ databases">
        <authorList>
            <person name="Gostincar C."/>
            <person name="Sun X."/>
            <person name="Song Z."/>
            <person name="Gunde-Cimerman N."/>
        </authorList>
    </citation>
    <scope>NUCLEOTIDE SEQUENCE</scope>
    <source>
        <strain evidence="3">EXF-9911</strain>
    </source>
</reference>
<dbReference type="InterPro" id="IPR031606">
    <property type="entry name" value="Kch1/2"/>
</dbReference>
<feature type="compositionally biased region" description="Polar residues" evidence="1">
    <location>
        <begin position="366"/>
        <end position="376"/>
    </location>
</feature>
<feature type="region of interest" description="Disordered" evidence="1">
    <location>
        <begin position="288"/>
        <end position="415"/>
    </location>
</feature>
<feature type="region of interest" description="Disordered" evidence="1">
    <location>
        <begin position="750"/>
        <end position="773"/>
    </location>
</feature>
<dbReference type="PANTHER" id="PTHR36424:SF1">
    <property type="entry name" value="LOW AFFINITY K(+) TRANSPORTER 1-RELATED"/>
    <property type="match status" value="1"/>
</dbReference>
<evidence type="ECO:0008006" key="5">
    <source>
        <dbReference type="Google" id="ProtNLM"/>
    </source>
</evidence>
<dbReference type="Proteomes" id="UP000779574">
    <property type="component" value="Unassembled WGS sequence"/>
</dbReference>
<evidence type="ECO:0000313" key="4">
    <source>
        <dbReference type="Proteomes" id="UP000779574"/>
    </source>
</evidence>
<dbReference type="Pfam" id="PF16944">
    <property type="entry name" value="KCH"/>
    <property type="match status" value="1"/>
</dbReference>
<dbReference type="AlphaFoldDB" id="A0A9P8E3R4"/>